<evidence type="ECO:0008006" key="4">
    <source>
        <dbReference type="Google" id="ProtNLM"/>
    </source>
</evidence>
<evidence type="ECO:0000313" key="2">
    <source>
        <dbReference type="EMBL" id="PWR07256.1"/>
    </source>
</evidence>
<keyword evidence="3" id="KW-1185">Reference proteome</keyword>
<feature type="region of interest" description="Disordered" evidence="1">
    <location>
        <begin position="252"/>
        <end position="272"/>
    </location>
</feature>
<dbReference type="GO" id="GO:0016491">
    <property type="term" value="F:oxidoreductase activity"/>
    <property type="evidence" value="ECO:0007669"/>
    <property type="project" value="InterPro"/>
</dbReference>
<gene>
    <name evidence="2" type="ORF">DKT68_19475</name>
</gene>
<evidence type="ECO:0000256" key="1">
    <source>
        <dbReference type="SAM" id="MobiDB-lite"/>
    </source>
</evidence>
<proteinExistence type="predicted"/>
<dbReference type="Proteomes" id="UP000245410">
    <property type="component" value="Unassembled WGS sequence"/>
</dbReference>
<dbReference type="SUPFAM" id="SSF47240">
    <property type="entry name" value="Ferritin-like"/>
    <property type="match status" value="1"/>
</dbReference>
<dbReference type="InterPro" id="IPR012348">
    <property type="entry name" value="RNR-like"/>
</dbReference>
<feature type="compositionally biased region" description="Low complexity" evidence="1">
    <location>
        <begin position="258"/>
        <end position="272"/>
    </location>
</feature>
<dbReference type="AlphaFoldDB" id="A0A317D0C7"/>
<dbReference type="OrthoDB" id="3606832at2"/>
<sequence>MAIELDSYKHAAAKIDDRDVDYGGFRDRPLSPEALRCLRYMCDIESHTVCYPRDLLVTPSHADPRVTTFLTMWAYEEYLHGEVLAKVLDAPDIPTGNAHIAAVRAGLGWRDRWAPIQQALAANLIGVDFVAVHMAWGAVNEWSTHAGYSRLAEREQHPILTDVLGRLMRQETRHIALYATQARDRLLRSARARRLTRFALRRFWAPVGSGMMPRAETTHLVGYLLGGPAGATVIDQLDERIHRLPGLDGLGLVGGSSGSPVRSGPRRGSSSG</sequence>
<comment type="caution">
    <text evidence="2">The sequence shown here is derived from an EMBL/GenBank/DDBJ whole genome shotgun (WGS) entry which is preliminary data.</text>
</comment>
<accession>A0A317D0C7</accession>
<organism evidence="2 3">
    <name type="scientific">Micromonospora acroterricola</name>
    <dbReference type="NCBI Taxonomy" id="2202421"/>
    <lineage>
        <taxon>Bacteria</taxon>
        <taxon>Bacillati</taxon>
        <taxon>Actinomycetota</taxon>
        <taxon>Actinomycetes</taxon>
        <taxon>Micromonosporales</taxon>
        <taxon>Micromonosporaceae</taxon>
        <taxon>Micromonospora</taxon>
    </lineage>
</organism>
<dbReference type="Gene3D" id="1.10.620.20">
    <property type="entry name" value="Ribonucleotide Reductase, subunit A"/>
    <property type="match status" value="1"/>
</dbReference>
<reference evidence="2 3" key="1">
    <citation type="submission" date="2018-05" db="EMBL/GenBank/DDBJ databases">
        <title>Micromonospora atacamensis sp. nov., a novel actinobacteria isolated from high altitude Atacama Desert soil.</title>
        <authorList>
            <person name="Carro L."/>
            <person name="Golinska P."/>
            <person name="Klenk H.-P."/>
            <person name="Goodfellow M."/>
        </authorList>
    </citation>
    <scope>NUCLEOTIDE SEQUENCE [LARGE SCALE GENOMIC DNA]</scope>
    <source>
        <strain evidence="2 3">5R2A7</strain>
    </source>
</reference>
<evidence type="ECO:0000313" key="3">
    <source>
        <dbReference type="Proteomes" id="UP000245410"/>
    </source>
</evidence>
<name>A0A317D0C7_9ACTN</name>
<protein>
    <recommendedName>
        <fullName evidence="4">Ferritin-like domain-containing protein</fullName>
    </recommendedName>
</protein>
<dbReference type="EMBL" id="QGKR01000226">
    <property type="protein sequence ID" value="PWR07256.1"/>
    <property type="molecule type" value="Genomic_DNA"/>
</dbReference>
<dbReference type="RefSeq" id="WP_109818841.1">
    <property type="nucleotide sequence ID" value="NZ_QGKR01000226.1"/>
</dbReference>
<dbReference type="InterPro" id="IPR009078">
    <property type="entry name" value="Ferritin-like_SF"/>
</dbReference>